<dbReference type="PANTHER" id="PTHR43249:SF1">
    <property type="entry name" value="D-GLUCOSIDE 3-DEHYDROGENASE"/>
    <property type="match status" value="1"/>
</dbReference>
<evidence type="ECO:0000259" key="2">
    <source>
        <dbReference type="Pfam" id="PF02894"/>
    </source>
</evidence>
<gene>
    <name evidence="3" type="ORF">FYJ85_00370</name>
</gene>
<evidence type="ECO:0000313" key="4">
    <source>
        <dbReference type="Proteomes" id="UP000435649"/>
    </source>
</evidence>
<proteinExistence type="predicted"/>
<protein>
    <submittedName>
        <fullName evidence="3">Gfo/Idh/MocA family oxidoreductase</fullName>
    </submittedName>
</protein>
<dbReference type="SUPFAM" id="SSF55347">
    <property type="entry name" value="Glyceraldehyde-3-phosphate dehydrogenase-like, C-terminal domain"/>
    <property type="match status" value="1"/>
</dbReference>
<dbReference type="GO" id="GO:0000166">
    <property type="term" value="F:nucleotide binding"/>
    <property type="evidence" value="ECO:0007669"/>
    <property type="project" value="InterPro"/>
</dbReference>
<feature type="domain" description="Gfo/Idh/MocA-like oxidoreductase N-terminal" evidence="1">
    <location>
        <begin position="7"/>
        <end position="126"/>
    </location>
</feature>
<dbReference type="Gene3D" id="3.40.50.720">
    <property type="entry name" value="NAD(P)-binding Rossmann-like Domain"/>
    <property type="match status" value="1"/>
</dbReference>
<accession>A0A844FYH7</accession>
<reference evidence="3 4" key="1">
    <citation type="submission" date="2019-08" db="EMBL/GenBank/DDBJ databases">
        <title>In-depth cultivation of the pig gut microbiome towards novel bacterial diversity and tailored functional studies.</title>
        <authorList>
            <person name="Wylensek D."/>
            <person name="Hitch T.C.A."/>
            <person name="Clavel T."/>
        </authorList>
    </citation>
    <scope>NUCLEOTIDE SEQUENCE [LARGE SCALE GENOMIC DNA]</scope>
    <source>
        <strain evidence="3 4">BBE-744-WT-12</strain>
    </source>
</reference>
<dbReference type="Pfam" id="PF02894">
    <property type="entry name" value="GFO_IDH_MocA_C"/>
    <property type="match status" value="1"/>
</dbReference>
<dbReference type="SUPFAM" id="SSF51735">
    <property type="entry name" value="NAD(P)-binding Rossmann-fold domains"/>
    <property type="match status" value="1"/>
</dbReference>
<dbReference type="Gene3D" id="3.30.360.10">
    <property type="entry name" value="Dihydrodipicolinate Reductase, domain 2"/>
    <property type="match status" value="1"/>
</dbReference>
<sequence length="365" mass="40381">MGEKVGKVALVGAGAMAECHVRGYHEAGAEVVAIVDRNPEAGRKFAEKCQLGKIPVVETLGELQRTAPEVQAVSVITPNKFHRPLVLEALERGLHVFCEKPPALNAAETKEMADKAKEKKLRLMFNLNNRARLDSQFVKRQIRTGRIGTVNSAQATWMRRTGIPGFGGWFTTKAISGGGPLIDLLHMIDLALWFMDYPEPEFVLAQTTHDFMDDPDFHGSWGSVVSTTGTTDVESACHGFVRFKTGQVLSIHNSWAELVKEEDIFVALQAKKTGVRIRCVNGQNSCELYAQKNGVSMDKSYRFQHDHDMGRTRAPENFIRTLNGEAEPLTTADEAVTLMRLIDAVYLSASSGRPVELGKESYHIL</sequence>
<dbReference type="PANTHER" id="PTHR43249">
    <property type="entry name" value="UDP-N-ACETYL-2-AMINO-2-DEOXY-D-GLUCURONATE OXIDASE"/>
    <property type="match status" value="1"/>
</dbReference>
<evidence type="ECO:0000259" key="1">
    <source>
        <dbReference type="Pfam" id="PF01408"/>
    </source>
</evidence>
<name>A0A844FYH7_9BACT</name>
<dbReference type="InterPro" id="IPR052515">
    <property type="entry name" value="Gfo/Idh/MocA_Oxidoreductase"/>
</dbReference>
<dbReference type="InterPro" id="IPR036291">
    <property type="entry name" value="NAD(P)-bd_dom_sf"/>
</dbReference>
<dbReference type="AlphaFoldDB" id="A0A844FYH7"/>
<keyword evidence="4" id="KW-1185">Reference proteome</keyword>
<dbReference type="InterPro" id="IPR000683">
    <property type="entry name" value="Gfo/Idh/MocA-like_OxRdtase_N"/>
</dbReference>
<dbReference type="Pfam" id="PF01408">
    <property type="entry name" value="GFO_IDH_MocA"/>
    <property type="match status" value="1"/>
</dbReference>
<evidence type="ECO:0000313" key="3">
    <source>
        <dbReference type="EMBL" id="MST95501.1"/>
    </source>
</evidence>
<dbReference type="EMBL" id="VUNS01000001">
    <property type="protein sequence ID" value="MST95501.1"/>
    <property type="molecule type" value="Genomic_DNA"/>
</dbReference>
<feature type="domain" description="Gfo/Idh/MocA-like oxidoreductase C-terminal" evidence="2">
    <location>
        <begin position="139"/>
        <end position="357"/>
    </location>
</feature>
<comment type="caution">
    <text evidence="3">The sequence shown here is derived from an EMBL/GenBank/DDBJ whole genome shotgun (WGS) entry which is preliminary data.</text>
</comment>
<dbReference type="InterPro" id="IPR004104">
    <property type="entry name" value="Gfo/Idh/MocA-like_OxRdtase_C"/>
</dbReference>
<dbReference type="RefSeq" id="WP_106053054.1">
    <property type="nucleotide sequence ID" value="NZ_DBFCGB010000168.1"/>
</dbReference>
<organism evidence="3 4">
    <name type="scientific">Victivallis lenta</name>
    <dbReference type="NCBI Taxonomy" id="2606640"/>
    <lineage>
        <taxon>Bacteria</taxon>
        <taxon>Pseudomonadati</taxon>
        <taxon>Lentisphaerota</taxon>
        <taxon>Lentisphaeria</taxon>
        <taxon>Victivallales</taxon>
        <taxon>Victivallaceae</taxon>
        <taxon>Victivallis</taxon>
    </lineage>
</organism>
<dbReference type="Proteomes" id="UP000435649">
    <property type="component" value="Unassembled WGS sequence"/>
</dbReference>